<comment type="caution">
    <text evidence="5">The sequence shown here is derived from an EMBL/GenBank/DDBJ whole genome shotgun (WGS) entry which is preliminary data.</text>
</comment>
<dbReference type="GO" id="GO:0005886">
    <property type="term" value="C:plasma membrane"/>
    <property type="evidence" value="ECO:0007669"/>
    <property type="project" value="UniProtKB-SubCell"/>
</dbReference>
<keyword evidence="6" id="KW-1185">Reference proteome</keyword>
<dbReference type="Proteomes" id="UP000077885">
    <property type="component" value="Unassembled WGS sequence"/>
</dbReference>
<organism evidence="5 6">
    <name type="scientific">Eikenella longinqua</name>
    <dbReference type="NCBI Taxonomy" id="1795827"/>
    <lineage>
        <taxon>Bacteria</taxon>
        <taxon>Pseudomonadati</taxon>
        <taxon>Pseudomonadota</taxon>
        <taxon>Betaproteobacteria</taxon>
        <taxon>Neisseriales</taxon>
        <taxon>Neisseriaceae</taxon>
        <taxon>Eikenella</taxon>
    </lineage>
</organism>
<evidence type="ECO:0000256" key="1">
    <source>
        <dbReference type="ARBA" id="ARBA00004236"/>
    </source>
</evidence>
<dbReference type="PANTHER" id="PTHR47529:SF1">
    <property type="entry name" value="PERIPLASMIC CHAPERONE PPID"/>
    <property type="match status" value="1"/>
</dbReference>
<keyword evidence="2" id="KW-1003">Cell membrane</keyword>
<dbReference type="STRING" id="1795827.A7P95_04245"/>
<dbReference type="GO" id="GO:0016853">
    <property type="term" value="F:isomerase activity"/>
    <property type="evidence" value="ECO:0007669"/>
    <property type="project" value="UniProtKB-KW"/>
</dbReference>
<name>A0A1A9RYV7_9NEIS</name>
<comment type="subcellular location">
    <subcellularLocation>
        <location evidence="1">Cell membrane</location>
    </subcellularLocation>
</comment>
<dbReference type="RefSeq" id="WP_067591687.1">
    <property type="nucleotide sequence ID" value="NZ_LXSL01000016.1"/>
</dbReference>
<evidence type="ECO:0000256" key="3">
    <source>
        <dbReference type="ARBA" id="ARBA00023136"/>
    </source>
</evidence>
<keyword evidence="4" id="KW-0143">Chaperone</keyword>
<evidence type="ECO:0000313" key="6">
    <source>
        <dbReference type="Proteomes" id="UP000077885"/>
    </source>
</evidence>
<dbReference type="OrthoDB" id="9812372at2"/>
<proteinExistence type="predicted"/>
<protein>
    <submittedName>
        <fullName evidence="5">Peptidylprolyl isomerase</fullName>
    </submittedName>
</protein>
<reference evidence="6" key="1">
    <citation type="submission" date="2016-05" db="EMBL/GenBank/DDBJ databases">
        <title>Draft genome of Corynebacterium afermentans subsp. afermentans LCDC 88199T.</title>
        <authorList>
            <person name="Bernier A.-M."/>
            <person name="Bernard K."/>
        </authorList>
    </citation>
    <scope>NUCLEOTIDE SEQUENCE [LARGE SCALE GENOMIC DNA]</scope>
    <source>
        <strain evidence="6">NML02-A-017</strain>
    </source>
</reference>
<sequence>MFAIVEKHRRLSQILLALVSITFIGFGAESLSSGIRGHYVGKVGDTTITAEEVQSIVRAAHQNGNAGATNESTFQSLVQQAYIEQGALELGVGELSVEQIKSVIARDPEFQTNGQFDPAKLRNYLSAAGLSEDRLIDNMRRQYRRQTLLGLITNGSIVSTSQAEQLLGIINSERELRSAPFQASDYAGKVQPTDAVLKTYFEANKARYALPLAVKLEYVELSLEELAKQQPVSAQELQEAYQNLLAAGSEAKPSFDSVKAQLEDSVRQRKASQAMGKAREELEQLAFDNPNSLQKVAEQMKLPLQKQDEWLSQPDVAASQLPDAVKEALFSAEVVERRHNSELLDMGNGVLRIVRATDVSKARNQSFEEAKDAVRRDYIAAESAKLAQAAAAEALRKLQAGQAAPALQWGQVEKVGASQLQQNLGMENFAAIVKARPQNGKPGYALVNLPGSGAALVEVRSVSLPENSKEQLPQVRQLAGQRNGEQFYTQFIRGLEQKFPLRSGNQKLNPDE</sequence>
<evidence type="ECO:0000256" key="4">
    <source>
        <dbReference type="ARBA" id="ARBA00023186"/>
    </source>
</evidence>
<dbReference type="Gene3D" id="1.10.4030.10">
    <property type="entry name" value="Porin chaperone SurA, peptide-binding domain"/>
    <property type="match status" value="1"/>
</dbReference>
<dbReference type="InterPro" id="IPR052029">
    <property type="entry name" value="PpiD_chaperone"/>
</dbReference>
<evidence type="ECO:0000256" key="2">
    <source>
        <dbReference type="ARBA" id="ARBA00022475"/>
    </source>
</evidence>
<keyword evidence="5" id="KW-0413">Isomerase</keyword>
<dbReference type="InterPro" id="IPR027304">
    <property type="entry name" value="Trigger_fact/SurA_dom_sf"/>
</dbReference>
<evidence type="ECO:0000313" key="5">
    <source>
        <dbReference type="EMBL" id="OAM29167.1"/>
    </source>
</evidence>
<dbReference type="Pfam" id="PF13624">
    <property type="entry name" value="SurA_N_3"/>
    <property type="match status" value="1"/>
</dbReference>
<dbReference type="EMBL" id="LXSL01000016">
    <property type="protein sequence ID" value="OAM29167.1"/>
    <property type="molecule type" value="Genomic_DNA"/>
</dbReference>
<dbReference type="SUPFAM" id="SSF109998">
    <property type="entry name" value="Triger factor/SurA peptide-binding domain-like"/>
    <property type="match status" value="1"/>
</dbReference>
<accession>A0A1A9RYV7</accession>
<dbReference type="AlphaFoldDB" id="A0A1A9RYV7"/>
<dbReference type="PANTHER" id="PTHR47529">
    <property type="entry name" value="PEPTIDYL-PROLYL CIS-TRANS ISOMERASE D"/>
    <property type="match status" value="1"/>
</dbReference>
<keyword evidence="3" id="KW-0472">Membrane</keyword>
<gene>
    <name evidence="5" type="ORF">A7P95_04245</name>
</gene>